<proteinExistence type="predicted"/>
<keyword evidence="3" id="KW-1185">Reference proteome</keyword>
<organism evidence="1">
    <name type="scientific">Brachypodium distachyon</name>
    <name type="common">Purple false brome</name>
    <name type="synonym">Trachynia distachya</name>
    <dbReference type="NCBI Taxonomy" id="15368"/>
    <lineage>
        <taxon>Eukaryota</taxon>
        <taxon>Viridiplantae</taxon>
        <taxon>Streptophyta</taxon>
        <taxon>Embryophyta</taxon>
        <taxon>Tracheophyta</taxon>
        <taxon>Spermatophyta</taxon>
        <taxon>Magnoliopsida</taxon>
        <taxon>Liliopsida</taxon>
        <taxon>Poales</taxon>
        <taxon>Poaceae</taxon>
        <taxon>BOP clade</taxon>
        <taxon>Pooideae</taxon>
        <taxon>Stipodae</taxon>
        <taxon>Brachypodieae</taxon>
        <taxon>Brachypodium</taxon>
    </lineage>
</organism>
<dbReference type="EnsemblPlants" id="KQK02014">
    <property type="protein sequence ID" value="KQK02014"/>
    <property type="gene ID" value="BRADI_3g59863v3"/>
</dbReference>
<evidence type="ECO:0000313" key="2">
    <source>
        <dbReference type="EnsemblPlants" id="KQK02014"/>
    </source>
</evidence>
<reference evidence="2" key="3">
    <citation type="submission" date="2018-08" db="UniProtKB">
        <authorList>
            <consortium name="EnsemblPlants"/>
        </authorList>
    </citation>
    <scope>IDENTIFICATION</scope>
    <source>
        <strain evidence="2">cv. Bd21</strain>
    </source>
</reference>
<name>A0A0Q3MCJ0_BRADI</name>
<dbReference type="InParanoid" id="A0A0Q3MCJ0"/>
<sequence>MCRISCCFGGDGGKEESRGAPAAAAHPRYVPRRGQVLRTALGTLLSCWHRRPARTQPLPL</sequence>
<gene>
    <name evidence="1" type="ORF">BRADI_3g59863v3</name>
</gene>
<dbReference type="OrthoDB" id="665082at2759"/>
<accession>A0A0Q3MCJ0</accession>
<reference evidence="1 2" key="1">
    <citation type="journal article" date="2010" name="Nature">
        <title>Genome sequencing and analysis of the model grass Brachypodium distachyon.</title>
        <authorList>
            <consortium name="International Brachypodium Initiative"/>
        </authorList>
    </citation>
    <scope>NUCLEOTIDE SEQUENCE [LARGE SCALE GENOMIC DNA]</scope>
    <source>
        <strain evidence="1 2">Bd21</strain>
    </source>
</reference>
<evidence type="ECO:0000313" key="3">
    <source>
        <dbReference type="Proteomes" id="UP000008810"/>
    </source>
</evidence>
<dbReference type="AlphaFoldDB" id="A0A0Q3MCJ0"/>
<dbReference type="EMBL" id="CM000882">
    <property type="protein sequence ID" value="KQK02014.1"/>
    <property type="molecule type" value="Genomic_DNA"/>
</dbReference>
<protein>
    <submittedName>
        <fullName evidence="1 2">Uncharacterized protein</fullName>
    </submittedName>
</protein>
<dbReference type="Gramene" id="KQK02014">
    <property type="protein sequence ID" value="KQK02014"/>
    <property type="gene ID" value="BRADI_3g59863v3"/>
</dbReference>
<reference evidence="1" key="2">
    <citation type="submission" date="2017-06" db="EMBL/GenBank/DDBJ databases">
        <title>WGS assembly of Brachypodium distachyon.</title>
        <authorList>
            <consortium name="The International Brachypodium Initiative"/>
            <person name="Lucas S."/>
            <person name="Harmon-Smith M."/>
            <person name="Lail K."/>
            <person name="Tice H."/>
            <person name="Grimwood J."/>
            <person name="Bruce D."/>
            <person name="Barry K."/>
            <person name="Shu S."/>
            <person name="Lindquist E."/>
            <person name="Wang M."/>
            <person name="Pitluck S."/>
            <person name="Vogel J.P."/>
            <person name="Garvin D.F."/>
            <person name="Mockler T.C."/>
            <person name="Schmutz J."/>
            <person name="Rokhsar D."/>
            <person name="Bevan M.W."/>
        </authorList>
    </citation>
    <scope>NUCLEOTIDE SEQUENCE</scope>
    <source>
        <strain evidence="1">Bd21</strain>
    </source>
</reference>
<evidence type="ECO:0000313" key="1">
    <source>
        <dbReference type="EMBL" id="KQK02014.1"/>
    </source>
</evidence>
<dbReference type="Proteomes" id="UP000008810">
    <property type="component" value="Chromosome 3"/>
</dbReference>